<proteinExistence type="inferred from homology"/>
<reference evidence="7 8" key="1">
    <citation type="submission" date="2019-05" db="EMBL/GenBank/DDBJ databases">
        <title>Emergence of the Ug99 lineage of the wheat stem rust pathogen through somatic hybridization.</title>
        <authorList>
            <person name="Li F."/>
            <person name="Upadhyaya N.M."/>
            <person name="Sperschneider J."/>
            <person name="Matny O."/>
            <person name="Nguyen-Phuc H."/>
            <person name="Mago R."/>
            <person name="Raley C."/>
            <person name="Miller M.E."/>
            <person name="Silverstein K.A.T."/>
            <person name="Henningsen E."/>
            <person name="Hirsch C.D."/>
            <person name="Visser B."/>
            <person name="Pretorius Z.A."/>
            <person name="Steffenson B.J."/>
            <person name="Schwessinger B."/>
            <person name="Dodds P.N."/>
            <person name="Figueroa M."/>
        </authorList>
    </citation>
    <scope>NUCLEOTIDE SEQUENCE [LARGE SCALE GENOMIC DNA]</scope>
    <source>
        <strain evidence="7">21-0</strain>
    </source>
</reference>
<keyword evidence="1 5" id="KW-0349">Heme</keyword>
<dbReference type="InterPro" id="IPR050668">
    <property type="entry name" value="Cytochrome_b5"/>
</dbReference>
<dbReference type="InterPro" id="IPR036400">
    <property type="entry name" value="Cyt_B5-like_heme/steroid_sf"/>
</dbReference>
<dbReference type="GO" id="GO:0005789">
    <property type="term" value="C:endoplasmic reticulum membrane"/>
    <property type="evidence" value="ECO:0007669"/>
    <property type="project" value="TreeGrafter"/>
</dbReference>
<keyword evidence="8" id="KW-1185">Reference proteome</keyword>
<evidence type="ECO:0000256" key="2">
    <source>
        <dbReference type="ARBA" id="ARBA00022723"/>
    </source>
</evidence>
<dbReference type="Pfam" id="PF00173">
    <property type="entry name" value="Cyt-b5"/>
    <property type="match status" value="1"/>
</dbReference>
<keyword evidence="2 5" id="KW-0479">Metal-binding</keyword>
<dbReference type="OrthoDB" id="260519at2759"/>
<evidence type="ECO:0000256" key="1">
    <source>
        <dbReference type="ARBA" id="ARBA00022617"/>
    </source>
</evidence>
<protein>
    <recommendedName>
        <fullName evidence="6">Cytochrome b5 heme-binding domain-containing protein</fullName>
    </recommendedName>
</protein>
<dbReference type="Gene3D" id="3.10.120.10">
    <property type="entry name" value="Cytochrome b5-like heme/steroid binding domain"/>
    <property type="match status" value="1"/>
</dbReference>
<feature type="domain" description="Cytochrome b5 heme-binding" evidence="6">
    <location>
        <begin position="54"/>
        <end position="101"/>
    </location>
</feature>
<evidence type="ECO:0000259" key="6">
    <source>
        <dbReference type="PROSITE" id="PS50255"/>
    </source>
</evidence>
<keyword evidence="5" id="KW-0472">Membrane</keyword>
<gene>
    <name evidence="7" type="ORF">PGT21_036605</name>
</gene>
<dbReference type="GO" id="GO:0046872">
    <property type="term" value="F:metal ion binding"/>
    <property type="evidence" value="ECO:0007669"/>
    <property type="project" value="UniProtKB-UniRule"/>
</dbReference>
<dbReference type="AlphaFoldDB" id="A0A5B0QDE0"/>
<evidence type="ECO:0000256" key="4">
    <source>
        <dbReference type="ARBA" id="ARBA00038168"/>
    </source>
</evidence>
<evidence type="ECO:0000256" key="3">
    <source>
        <dbReference type="ARBA" id="ARBA00023004"/>
    </source>
</evidence>
<dbReference type="InterPro" id="IPR018506">
    <property type="entry name" value="Cyt_B5_heme-BS"/>
</dbReference>
<comment type="caution">
    <text evidence="7">The sequence shown here is derived from an EMBL/GenBank/DDBJ whole genome shotgun (WGS) entry which is preliminary data.</text>
</comment>
<dbReference type="InterPro" id="IPR001199">
    <property type="entry name" value="Cyt_B5-like_heme/steroid-bd"/>
</dbReference>
<keyword evidence="3 5" id="KW-0408">Iron</keyword>
<accession>A0A5B0QDE0</accession>
<comment type="similarity">
    <text evidence="4 5">Belongs to the cytochrome b5 family.</text>
</comment>
<keyword evidence="5" id="KW-0812">Transmembrane</keyword>
<dbReference type="PROSITE" id="PS00191">
    <property type="entry name" value="CYTOCHROME_B5_1"/>
    <property type="match status" value="1"/>
</dbReference>
<keyword evidence="5" id="KW-1133">Transmembrane helix</keyword>
<feature type="transmembrane region" description="Helical" evidence="5">
    <location>
        <begin position="16"/>
        <end position="34"/>
    </location>
</feature>
<organism evidence="7 8">
    <name type="scientific">Puccinia graminis f. sp. tritici</name>
    <dbReference type="NCBI Taxonomy" id="56615"/>
    <lineage>
        <taxon>Eukaryota</taxon>
        <taxon>Fungi</taxon>
        <taxon>Dikarya</taxon>
        <taxon>Basidiomycota</taxon>
        <taxon>Pucciniomycotina</taxon>
        <taxon>Pucciniomycetes</taxon>
        <taxon>Pucciniales</taxon>
        <taxon>Pucciniaceae</taxon>
        <taxon>Puccinia</taxon>
    </lineage>
</organism>
<dbReference type="PANTHER" id="PTHR19359:SF112">
    <property type="entry name" value="CYTOCHROME B5 HEME-BINDING DOMAIN-CONTAINING PROTEIN"/>
    <property type="match status" value="1"/>
</dbReference>
<name>A0A5B0QDE0_PUCGR</name>
<dbReference type="Proteomes" id="UP000324748">
    <property type="component" value="Unassembled WGS sequence"/>
</dbReference>
<dbReference type="EMBL" id="VSWC01000027">
    <property type="protein sequence ID" value="KAA1111102.1"/>
    <property type="molecule type" value="Genomic_DNA"/>
</dbReference>
<dbReference type="PROSITE" id="PS50255">
    <property type="entry name" value="CYTOCHROME_B5_2"/>
    <property type="match status" value="1"/>
</dbReference>
<evidence type="ECO:0000313" key="8">
    <source>
        <dbReference type="Proteomes" id="UP000324748"/>
    </source>
</evidence>
<evidence type="ECO:0000256" key="5">
    <source>
        <dbReference type="RuleBase" id="RU362121"/>
    </source>
</evidence>
<dbReference type="SUPFAM" id="SSF55856">
    <property type="entry name" value="Cytochrome b5-like heme/steroid binding domain"/>
    <property type="match status" value="1"/>
</dbReference>
<evidence type="ECO:0000313" key="7">
    <source>
        <dbReference type="EMBL" id="KAA1111102.1"/>
    </source>
</evidence>
<dbReference type="GO" id="GO:0020037">
    <property type="term" value="F:heme binding"/>
    <property type="evidence" value="ECO:0007669"/>
    <property type="project" value="UniProtKB-UniRule"/>
</dbReference>
<dbReference type="PANTHER" id="PTHR19359">
    <property type="entry name" value="CYTOCHROME B5"/>
    <property type="match status" value="1"/>
</dbReference>
<sequence length="101" mass="11449">MNQIIRGHPQQRKRTTIIIIIITITGTYLLVTYFNQPQAPITSQIQSTQATMTAKIISVQEVENHKDEKSAWVIVEGKVYDVTDFLEEHPGGKKVTTFFSS</sequence>